<gene>
    <name evidence="4" type="ORF">GCM10010913_21940</name>
</gene>
<dbReference type="Proteomes" id="UP000608420">
    <property type="component" value="Unassembled WGS sequence"/>
</dbReference>
<proteinExistence type="predicted"/>
<accession>A0ABQ1VW19</accession>
<feature type="signal peptide" evidence="1">
    <location>
        <begin position="1"/>
        <end position="31"/>
    </location>
</feature>
<dbReference type="PANTHER" id="PTHR43265">
    <property type="entry name" value="ESTERASE ESTD"/>
    <property type="match status" value="1"/>
</dbReference>
<evidence type="ECO:0000313" key="5">
    <source>
        <dbReference type="Proteomes" id="UP000608420"/>
    </source>
</evidence>
<dbReference type="InterPro" id="IPR036582">
    <property type="entry name" value="Mao_N_sf"/>
</dbReference>
<sequence>MSDKNKILLSAAAATLAVSLILPTTITTATAAPGASVSTDAEPVSSSSTALTPLREAVAEYGADMKWDQKTHTITITKDSTVIVLTVGKSHALVNGKQITLEHPVTVVSGHTLVDANFMNEQFHNAQQSADPADLFIQRLEAGKGTEAAQYVSSSSAHALPQSLLNVLWSNYETYYGKMKLSGAKTEKVNAVHRNVTYSIETGTVPLEITVRLNLSGQVDDLNLTTVTDDSGYKQPAYDKADSYTEQEITIGEGTLALPGTLTIPKGEGPFPAVVLVQGSGPHDRDSSIGGTKLFRDLAAGLASQGIAVLRYDKVTYEHSFRVSADPKLTMKRETVDDALSAVQLLKADKNIDASRIFVAGHSQGGYAMPLLISEDSSKSVAGAVIISGPSGKFADVLAEQQKELVQRVKQLGIDATPYEQQAAQYIAIADLVNDPQYTVDHMPEQFPIQPAYWWFEQKNYNPAEAAKGQNVPMLVLQGENDWQVTMKQFEGWKTALKARKNVKFKSYPHVNHLLTEYKNLSIGTEYAKPSNVSQDIVNDIATWIKDTK</sequence>
<dbReference type="InterPro" id="IPR012854">
    <property type="entry name" value="Cu_amine_oxidase-like_N"/>
</dbReference>
<reference evidence="5" key="1">
    <citation type="journal article" date="2019" name="Int. J. Syst. Evol. Microbiol.">
        <title>The Global Catalogue of Microorganisms (GCM) 10K type strain sequencing project: providing services to taxonomists for standard genome sequencing and annotation.</title>
        <authorList>
            <consortium name="The Broad Institute Genomics Platform"/>
            <consortium name="The Broad Institute Genome Sequencing Center for Infectious Disease"/>
            <person name="Wu L."/>
            <person name="Ma J."/>
        </authorList>
    </citation>
    <scope>NUCLEOTIDE SEQUENCE [LARGE SCALE GENOMIC DNA]</scope>
    <source>
        <strain evidence="5">CGMCC 1.15420</strain>
    </source>
</reference>
<protein>
    <recommendedName>
        <fullName evidence="6">Hydrolase</fullName>
    </recommendedName>
</protein>
<evidence type="ECO:0000259" key="3">
    <source>
        <dbReference type="Pfam" id="PF12146"/>
    </source>
</evidence>
<feature type="domain" description="Serine aminopeptidase S33" evidence="3">
    <location>
        <begin position="294"/>
        <end position="515"/>
    </location>
</feature>
<dbReference type="SUPFAM" id="SSF55383">
    <property type="entry name" value="Copper amine oxidase, domain N"/>
    <property type="match status" value="1"/>
</dbReference>
<dbReference type="RefSeq" id="WP_120464705.1">
    <property type="nucleotide sequence ID" value="NZ_BMIW01000013.1"/>
</dbReference>
<feature type="chain" id="PRO_5045517336" description="Hydrolase" evidence="1">
    <location>
        <begin position="32"/>
        <end position="549"/>
    </location>
</feature>
<dbReference type="Pfam" id="PF12146">
    <property type="entry name" value="Hydrolase_4"/>
    <property type="match status" value="1"/>
</dbReference>
<evidence type="ECO:0000259" key="2">
    <source>
        <dbReference type="Pfam" id="PF07833"/>
    </source>
</evidence>
<dbReference type="EMBL" id="BMIW01000013">
    <property type="protein sequence ID" value="GGF99763.1"/>
    <property type="molecule type" value="Genomic_DNA"/>
</dbReference>
<dbReference type="SUPFAM" id="SSF53474">
    <property type="entry name" value="alpha/beta-Hydrolases"/>
    <property type="match status" value="1"/>
</dbReference>
<name>A0ABQ1VW19_9BACL</name>
<dbReference type="InterPro" id="IPR029058">
    <property type="entry name" value="AB_hydrolase_fold"/>
</dbReference>
<dbReference type="PANTHER" id="PTHR43265:SF1">
    <property type="entry name" value="ESTERASE ESTD"/>
    <property type="match status" value="1"/>
</dbReference>
<dbReference type="Pfam" id="PF07833">
    <property type="entry name" value="Cu_amine_oxidN1"/>
    <property type="match status" value="1"/>
</dbReference>
<keyword evidence="1" id="KW-0732">Signal</keyword>
<dbReference type="InterPro" id="IPR022742">
    <property type="entry name" value="Hydrolase_4"/>
</dbReference>
<evidence type="ECO:0000256" key="1">
    <source>
        <dbReference type="SAM" id="SignalP"/>
    </source>
</evidence>
<feature type="domain" description="Copper amine oxidase-like N-terminal" evidence="2">
    <location>
        <begin position="34"/>
        <end position="124"/>
    </location>
</feature>
<dbReference type="InterPro" id="IPR053145">
    <property type="entry name" value="AB_hydrolase_Est10"/>
</dbReference>
<dbReference type="Gene3D" id="3.30.457.10">
    <property type="entry name" value="Copper amine oxidase-like, N-terminal domain"/>
    <property type="match status" value="1"/>
</dbReference>
<evidence type="ECO:0000313" key="4">
    <source>
        <dbReference type="EMBL" id="GGF99763.1"/>
    </source>
</evidence>
<comment type="caution">
    <text evidence="4">The sequence shown here is derived from an EMBL/GenBank/DDBJ whole genome shotgun (WGS) entry which is preliminary data.</text>
</comment>
<dbReference type="Gene3D" id="3.40.50.1820">
    <property type="entry name" value="alpha/beta hydrolase"/>
    <property type="match status" value="1"/>
</dbReference>
<keyword evidence="5" id="KW-1185">Reference proteome</keyword>
<evidence type="ECO:0008006" key="6">
    <source>
        <dbReference type="Google" id="ProtNLM"/>
    </source>
</evidence>
<organism evidence="4 5">
    <name type="scientific">Paenibacillus aceti</name>
    <dbReference type="NCBI Taxonomy" id="1820010"/>
    <lineage>
        <taxon>Bacteria</taxon>
        <taxon>Bacillati</taxon>
        <taxon>Bacillota</taxon>
        <taxon>Bacilli</taxon>
        <taxon>Bacillales</taxon>
        <taxon>Paenibacillaceae</taxon>
        <taxon>Paenibacillus</taxon>
    </lineage>
</organism>